<dbReference type="Proteomes" id="UP000556436">
    <property type="component" value="Unassembled WGS sequence"/>
</dbReference>
<gene>
    <name evidence="1" type="ORF">FHS38_005279</name>
</gene>
<evidence type="ECO:0000313" key="1">
    <source>
        <dbReference type="EMBL" id="MBB4889204.1"/>
    </source>
</evidence>
<comment type="caution">
    <text evidence="1">The sequence shown here is derived from an EMBL/GenBank/DDBJ whole genome shotgun (WGS) entry which is preliminary data.</text>
</comment>
<sequence length="66" mass="7679">MKRPVGPWWRRDGHGRRVRAAAVRMTSRCPNEREADAVDRHLGEYYSTQQFLSTPCIGRSDHRILA</sequence>
<reference evidence="1 2" key="1">
    <citation type="submission" date="2020-08" db="EMBL/GenBank/DDBJ databases">
        <title>Genomic Encyclopedia of Type Strains, Phase III (KMG-III): the genomes of soil and plant-associated and newly described type strains.</title>
        <authorList>
            <person name="Whitman W."/>
        </authorList>
    </citation>
    <scope>NUCLEOTIDE SEQUENCE [LARGE SCALE GENOMIC DNA]</scope>
    <source>
        <strain evidence="1 2">CECT 3265</strain>
    </source>
</reference>
<proteinExistence type="predicted"/>
<name>A0A7W7PGL2_STRNE</name>
<protein>
    <submittedName>
        <fullName evidence="1">Uncharacterized protein</fullName>
    </submittedName>
</protein>
<keyword evidence="2" id="KW-1185">Reference proteome</keyword>
<organism evidence="1 2">
    <name type="scientific">Streptomyces netropsis</name>
    <name type="common">Streptoverticillium netropsis</name>
    <dbReference type="NCBI Taxonomy" id="55404"/>
    <lineage>
        <taxon>Bacteria</taxon>
        <taxon>Bacillati</taxon>
        <taxon>Actinomycetota</taxon>
        <taxon>Actinomycetes</taxon>
        <taxon>Kitasatosporales</taxon>
        <taxon>Streptomycetaceae</taxon>
        <taxon>Streptomyces</taxon>
    </lineage>
</organism>
<accession>A0A7W7PGL2</accession>
<dbReference type="EMBL" id="JACHJG010000012">
    <property type="protein sequence ID" value="MBB4889204.1"/>
    <property type="molecule type" value="Genomic_DNA"/>
</dbReference>
<dbReference type="AlphaFoldDB" id="A0A7W7PGL2"/>
<evidence type="ECO:0000313" key="2">
    <source>
        <dbReference type="Proteomes" id="UP000556436"/>
    </source>
</evidence>